<dbReference type="GO" id="GO:0005886">
    <property type="term" value="C:plasma membrane"/>
    <property type="evidence" value="ECO:0007669"/>
    <property type="project" value="TreeGrafter"/>
</dbReference>
<reference evidence="8 9" key="1">
    <citation type="journal article" date="2020" name="Nature">
        <title>Six reference-quality genomes reveal evolution of bat adaptations.</title>
        <authorList>
            <person name="Jebb D."/>
            <person name="Huang Z."/>
            <person name="Pippel M."/>
            <person name="Hughes G.M."/>
            <person name="Lavrichenko K."/>
            <person name="Devanna P."/>
            <person name="Winkler S."/>
            <person name="Jermiin L.S."/>
            <person name="Skirmuntt E.C."/>
            <person name="Katzourakis A."/>
            <person name="Burkitt-Gray L."/>
            <person name="Ray D.A."/>
            <person name="Sullivan K.A.M."/>
            <person name="Roscito J.G."/>
            <person name="Kirilenko B.M."/>
            <person name="Davalos L.M."/>
            <person name="Corthals A.P."/>
            <person name="Power M.L."/>
            <person name="Jones G."/>
            <person name="Ransome R.D."/>
            <person name="Dechmann D.K.N."/>
            <person name="Locatelli A.G."/>
            <person name="Puechmaille S.J."/>
            <person name="Fedrigo O."/>
            <person name="Jarvis E.D."/>
            <person name="Hiller M."/>
            <person name="Vernes S.C."/>
            <person name="Myers E.W."/>
            <person name="Teeling E.C."/>
        </authorList>
    </citation>
    <scope>NUCLEOTIDE SEQUENCE [LARGE SCALE GENOMIC DNA]</scope>
    <source>
        <strain evidence="8">MRhiFer1</strain>
        <tissue evidence="8">Lung</tissue>
    </source>
</reference>
<feature type="signal peptide" evidence="6">
    <location>
        <begin position="1"/>
        <end position="20"/>
    </location>
</feature>
<accession>A0A7J7YRM6</accession>
<dbReference type="Proteomes" id="UP000585614">
    <property type="component" value="Unassembled WGS sequence"/>
</dbReference>
<keyword evidence="5" id="KW-0472">Membrane</keyword>
<dbReference type="Pfam" id="PF01094">
    <property type="entry name" value="ANF_receptor"/>
    <property type="match status" value="1"/>
</dbReference>
<feature type="chain" id="PRO_5029460835" evidence="6">
    <location>
        <begin position="21"/>
        <end position="326"/>
    </location>
</feature>
<organism evidence="8 9">
    <name type="scientific">Rhinolophus ferrumequinum</name>
    <name type="common">Greater horseshoe bat</name>
    <dbReference type="NCBI Taxonomy" id="59479"/>
    <lineage>
        <taxon>Eukaryota</taxon>
        <taxon>Metazoa</taxon>
        <taxon>Chordata</taxon>
        <taxon>Craniata</taxon>
        <taxon>Vertebrata</taxon>
        <taxon>Euteleostomi</taxon>
        <taxon>Mammalia</taxon>
        <taxon>Eutheria</taxon>
        <taxon>Laurasiatheria</taxon>
        <taxon>Chiroptera</taxon>
        <taxon>Yinpterochiroptera</taxon>
        <taxon>Rhinolophoidea</taxon>
        <taxon>Rhinolophidae</taxon>
        <taxon>Rhinolophinae</taxon>
        <taxon>Rhinolophus</taxon>
    </lineage>
</organism>
<evidence type="ECO:0000256" key="2">
    <source>
        <dbReference type="ARBA" id="ARBA00022692"/>
    </source>
</evidence>
<name>A0A7J7YRM6_RHIFE</name>
<dbReference type="InterPro" id="IPR001828">
    <property type="entry name" value="ANF_lig-bd_rcpt"/>
</dbReference>
<evidence type="ECO:0000259" key="7">
    <source>
        <dbReference type="Pfam" id="PF01094"/>
    </source>
</evidence>
<protein>
    <submittedName>
        <fullName evidence="8">G protein-coupled receptor class C group 6 member A</fullName>
    </submittedName>
</protein>
<dbReference type="EMBL" id="JACAGC010000005">
    <property type="protein sequence ID" value="KAF6364495.1"/>
    <property type="molecule type" value="Genomic_DNA"/>
</dbReference>
<dbReference type="SUPFAM" id="SSF53822">
    <property type="entry name" value="Periplasmic binding protein-like I"/>
    <property type="match status" value="1"/>
</dbReference>
<evidence type="ECO:0000313" key="9">
    <source>
        <dbReference type="Proteomes" id="UP000585614"/>
    </source>
</evidence>
<gene>
    <name evidence="8" type="ORF">mRhiFer1_005980</name>
</gene>
<evidence type="ECO:0000256" key="5">
    <source>
        <dbReference type="ARBA" id="ARBA00023136"/>
    </source>
</evidence>
<evidence type="ECO:0000256" key="6">
    <source>
        <dbReference type="SAM" id="SignalP"/>
    </source>
</evidence>
<comment type="subcellular location">
    <subcellularLocation>
        <location evidence="1">Membrane</location>
    </subcellularLocation>
</comment>
<evidence type="ECO:0000256" key="1">
    <source>
        <dbReference type="ARBA" id="ARBA00004370"/>
    </source>
</evidence>
<dbReference type="Gene3D" id="3.40.50.2300">
    <property type="match status" value="1"/>
</dbReference>
<feature type="domain" description="Receptor ligand binding region" evidence="7">
    <location>
        <begin position="63"/>
        <end position="229"/>
    </location>
</feature>
<proteinExistence type="predicted"/>
<dbReference type="PANTHER" id="PTHR24061">
    <property type="entry name" value="CALCIUM-SENSING RECEPTOR-RELATED"/>
    <property type="match status" value="1"/>
</dbReference>
<dbReference type="PANTHER" id="PTHR24061:SF5">
    <property type="entry name" value="G-PROTEIN COUPLED RECEPTOR FAMILY C GROUP 6 MEMBER A"/>
    <property type="match status" value="1"/>
</dbReference>
<evidence type="ECO:0000256" key="3">
    <source>
        <dbReference type="ARBA" id="ARBA00022729"/>
    </source>
</evidence>
<dbReference type="GO" id="GO:0004930">
    <property type="term" value="F:G protein-coupled receptor activity"/>
    <property type="evidence" value="ECO:0007669"/>
    <property type="project" value="InterPro"/>
</dbReference>
<keyword evidence="3 6" id="KW-0732">Signal</keyword>
<dbReference type="InterPro" id="IPR000068">
    <property type="entry name" value="GPCR_3_Ca_sens_rcpt-rel"/>
</dbReference>
<dbReference type="AlphaFoldDB" id="A0A7J7YRM6"/>
<keyword evidence="2" id="KW-0812">Transmembrane</keyword>
<comment type="caution">
    <text evidence="8">The sequence shown here is derived from an EMBL/GenBank/DDBJ whole genome shotgun (WGS) entry which is preliminary data.</text>
</comment>
<sequence length="326" mass="37029">MALLITLITCFVIILPTFQPCQIPDDSVAASCLGRIMIEGFFAIHKDTVLRRLSQTTRNPEECWVSYESTAEILSDKILFPSFLRTVPGDFYQTKAMAHPIQKSGWNWIGIITTDDDYGQMAVNTFAIHTMANNVYIAFKEVLSAFLSDNIIEVRINQTLEKIIAEATKAIERNINKVWIASDNWSIATKITTIPDVKRIGKVVGFTFRKGNVSSFQSFLQNLHRFPSDNNKPLNGYALLLSACAYVEDSDLSQCIWNHSQETLAYQANKDIERKFSLRNDLLWDYIEPGLVHSIQLAVFALGYALWICAKFETVRTPVPFNHERC</sequence>
<keyword evidence="8" id="KW-0675">Receptor</keyword>
<dbReference type="InterPro" id="IPR028082">
    <property type="entry name" value="Peripla_BP_I"/>
</dbReference>
<evidence type="ECO:0000256" key="4">
    <source>
        <dbReference type="ARBA" id="ARBA00022989"/>
    </source>
</evidence>
<evidence type="ECO:0000313" key="8">
    <source>
        <dbReference type="EMBL" id="KAF6364495.1"/>
    </source>
</evidence>
<keyword evidence="4" id="KW-1133">Transmembrane helix</keyword>